<evidence type="ECO:0000256" key="6">
    <source>
        <dbReference type="ARBA" id="ARBA00031027"/>
    </source>
</evidence>
<keyword evidence="3 8" id="KW-0812">Transmembrane</keyword>
<dbReference type="Pfam" id="PF00361">
    <property type="entry name" value="Proton_antipo_M"/>
    <property type="match status" value="1"/>
</dbReference>
<comment type="subcellular location">
    <subcellularLocation>
        <location evidence="1">Membrane</location>
        <topology evidence="1">Multi-pass membrane protein</topology>
    </subcellularLocation>
</comment>
<geneLocation type="mitochondrion" evidence="10"/>
<dbReference type="EC" id="7.1.1.2" evidence="2"/>
<organism evidence="10">
    <name type="scientific">Schistosoma japonicum</name>
    <name type="common">Blood fluke</name>
    <dbReference type="NCBI Taxonomy" id="6182"/>
    <lineage>
        <taxon>Eukaryota</taxon>
        <taxon>Metazoa</taxon>
        <taxon>Spiralia</taxon>
        <taxon>Lophotrochozoa</taxon>
        <taxon>Platyhelminthes</taxon>
        <taxon>Trematoda</taxon>
        <taxon>Digenea</taxon>
        <taxon>Strigeidida</taxon>
        <taxon>Schistosomatoidea</taxon>
        <taxon>Schistosomatidae</taxon>
        <taxon>Schistosoma</taxon>
    </lineage>
</organism>
<dbReference type="PANTHER" id="PTHR42829">
    <property type="entry name" value="NADH-UBIQUINONE OXIDOREDUCTASE CHAIN 5"/>
    <property type="match status" value="1"/>
</dbReference>
<evidence type="ECO:0000256" key="7">
    <source>
        <dbReference type="ARBA" id="ARBA00049551"/>
    </source>
</evidence>
<dbReference type="EMBL" id="KF279409">
    <property type="protein sequence ID" value="AGV02199.1"/>
    <property type="molecule type" value="Genomic_DNA"/>
</dbReference>
<keyword evidence="4 8" id="KW-1133">Transmembrane helix</keyword>
<feature type="transmembrane region" description="Helical" evidence="8">
    <location>
        <begin position="141"/>
        <end position="169"/>
    </location>
</feature>
<feature type="transmembrane region" description="Helical" evidence="8">
    <location>
        <begin position="223"/>
        <end position="246"/>
    </location>
</feature>
<keyword evidence="5 8" id="KW-0472">Membrane</keyword>
<feature type="transmembrane region" description="Helical" evidence="8">
    <location>
        <begin position="397"/>
        <end position="419"/>
    </location>
</feature>
<dbReference type="GO" id="GO:0008137">
    <property type="term" value="F:NADH dehydrogenase (ubiquinone) activity"/>
    <property type="evidence" value="ECO:0007669"/>
    <property type="project" value="UniProtKB-EC"/>
</dbReference>
<dbReference type="InterPro" id="IPR003945">
    <property type="entry name" value="NU5C-like"/>
</dbReference>
<feature type="transmembrane region" description="Helical" evidence="8">
    <location>
        <begin position="425"/>
        <end position="453"/>
    </location>
</feature>
<feature type="transmembrane region" description="Helical" evidence="8">
    <location>
        <begin position="195"/>
        <end position="216"/>
    </location>
</feature>
<feature type="transmembrane region" description="Helical" evidence="8">
    <location>
        <begin position="99"/>
        <end position="120"/>
    </location>
</feature>
<reference evidence="10" key="1">
    <citation type="submission" date="2013-06" db="EMBL/GenBank/DDBJ databases">
        <authorList>
            <person name="Ran J."/>
            <person name="Pin N."/>
        </authorList>
    </citation>
    <scope>NUCLEOTIDE SEQUENCE</scope>
    <source>
        <strain evidence="10">Yunnan Heqing</strain>
    </source>
</reference>
<feature type="transmembrane region" description="Helical" evidence="8">
    <location>
        <begin position="47"/>
        <end position="67"/>
    </location>
</feature>
<evidence type="ECO:0000256" key="8">
    <source>
        <dbReference type="SAM" id="Phobius"/>
    </source>
</evidence>
<dbReference type="PRINTS" id="PR01434">
    <property type="entry name" value="NADHDHGNASE5"/>
</dbReference>
<feature type="transmembrane region" description="Helical" evidence="8">
    <location>
        <begin position="474"/>
        <end position="491"/>
    </location>
</feature>
<evidence type="ECO:0000256" key="1">
    <source>
        <dbReference type="ARBA" id="ARBA00004141"/>
    </source>
</evidence>
<dbReference type="InterPro" id="IPR001750">
    <property type="entry name" value="ND/Mrp_TM"/>
</dbReference>
<evidence type="ECO:0000256" key="3">
    <source>
        <dbReference type="ARBA" id="ARBA00022692"/>
    </source>
</evidence>
<dbReference type="GO" id="GO:0003954">
    <property type="term" value="F:NADH dehydrogenase activity"/>
    <property type="evidence" value="ECO:0007669"/>
    <property type="project" value="TreeGrafter"/>
</dbReference>
<dbReference type="GO" id="GO:0016020">
    <property type="term" value="C:membrane"/>
    <property type="evidence" value="ECO:0007669"/>
    <property type="project" value="UniProtKB-SubCell"/>
</dbReference>
<keyword evidence="10" id="KW-0496">Mitochondrion</keyword>
<dbReference type="AlphaFoldDB" id="A0A067XZ38"/>
<evidence type="ECO:0000256" key="2">
    <source>
        <dbReference type="ARBA" id="ARBA00012944"/>
    </source>
</evidence>
<feature type="transmembrane region" description="Helical" evidence="8">
    <location>
        <begin position="503"/>
        <end position="527"/>
    </location>
</feature>
<feature type="transmembrane region" description="Helical" evidence="8">
    <location>
        <begin position="261"/>
        <end position="282"/>
    </location>
</feature>
<name>A0A067XZ38_SCHJA</name>
<gene>
    <name evidence="10" type="primary">ND5</name>
</gene>
<sequence length="528" mass="60616">MLLGWVVFFFFFWFFVLNNIDFGGWVKFNVGGYLVCDVFGFSYNNEYSSLVIFMLMICTYISVMYSFHYFSLSNVSWLLSYIMVSFSLVMIILVMTNSFLVSLIMWEYLGLISYILICFYDNSSSLRGAMVTLVSSRFGDVCFFILVSLYYIGGCAYVSLLGLVVFVIVPTKSALFPFISWLLEAMRAPTPVSSLVHSSTLVASGVWMVGSYYYLIGLGNNSYLVYFFQCCCFLTIVITSVCSLYYSDVKQLVALSTSNNISWVFLILSIGDYVLAFVQLLVHAVSKCLLFTLVGDYISSSYGGQDKNQINTNIYGNVFGLIYLFVLLVGLSGFPFMGLYFSKHVFLDSYTNIGFFSILFLFLVICGFIMSCAYSVRLFIILFGYLSFSVYSLRVDFNMIGLVVMISSIVGNYMCFLIYSPYSFFSFLSFFVLFSLLFGVVVGVVVGCNYINYRSDWLGNLFGVDFLIDMYNRYVLYIWNYLFLCLFRWEIYVFEFLNDCVSFFLFSYLFKVTVLVVSVFFSLFILFF</sequence>
<feature type="transmembrane region" description="Helical" evidence="8">
    <location>
        <begin position="353"/>
        <end position="385"/>
    </location>
</feature>
<feature type="domain" description="NADH:quinone oxidoreductase/Mrp antiporter transmembrane" evidence="9">
    <location>
        <begin position="99"/>
        <end position="364"/>
    </location>
</feature>
<evidence type="ECO:0000313" key="10">
    <source>
        <dbReference type="EMBL" id="AGV02199.1"/>
    </source>
</evidence>
<proteinExistence type="predicted"/>
<dbReference type="GO" id="GO:0015990">
    <property type="term" value="P:electron transport coupled proton transport"/>
    <property type="evidence" value="ECO:0007669"/>
    <property type="project" value="TreeGrafter"/>
</dbReference>
<accession>A0A067XZ38</accession>
<evidence type="ECO:0000256" key="5">
    <source>
        <dbReference type="ARBA" id="ARBA00023136"/>
    </source>
</evidence>
<dbReference type="GO" id="GO:0042773">
    <property type="term" value="P:ATP synthesis coupled electron transport"/>
    <property type="evidence" value="ECO:0007669"/>
    <property type="project" value="InterPro"/>
</dbReference>
<feature type="transmembrane region" description="Helical" evidence="8">
    <location>
        <begin position="74"/>
        <end position="93"/>
    </location>
</feature>
<feature type="transmembrane region" description="Helical" evidence="8">
    <location>
        <begin position="314"/>
        <end position="341"/>
    </location>
</feature>
<protein>
    <recommendedName>
        <fullName evidence="2">NADH:ubiquinone reductase (H(+)-translocating)</fullName>
        <ecNumber evidence="2">7.1.1.2</ecNumber>
    </recommendedName>
    <alternativeName>
        <fullName evidence="6">NADH dehydrogenase subunit 5</fullName>
    </alternativeName>
</protein>
<comment type="catalytic activity">
    <reaction evidence="7">
        <text>a ubiquinone + NADH + 5 H(+)(in) = a ubiquinol + NAD(+) + 4 H(+)(out)</text>
        <dbReference type="Rhea" id="RHEA:29091"/>
        <dbReference type="Rhea" id="RHEA-COMP:9565"/>
        <dbReference type="Rhea" id="RHEA-COMP:9566"/>
        <dbReference type="ChEBI" id="CHEBI:15378"/>
        <dbReference type="ChEBI" id="CHEBI:16389"/>
        <dbReference type="ChEBI" id="CHEBI:17976"/>
        <dbReference type="ChEBI" id="CHEBI:57540"/>
        <dbReference type="ChEBI" id="CHEBI:57945"/>
        <dbReference type="EC" id="7.1.1.2"/>
    </reaction>
</comment>
<evidence type="ECO:0000256" key="4">
    <source>
        <dbReference type="ARBA" id="ARBA00022989"/>
    </source>
</evidence>
<evidence type="ECO:0000259" key="9">
    <source>
        <dbReference type="Pfam" id="PF00361"/>
    </source>
</evidence>
<dbReference type="PANTHER" id="PTHR42829:SF2">
    <property type="entry name" value="NADH-UBIQUINONE OXIDOREDUCTASE CHAIN 5"/>
    <property type="match status" value="1"/>
</dbReference>